<dbReference type="PROSITE" id="PS51318">
    <property type="entry name" value="TAT"/>
    <property type="match status" value="1"/>
</dbReference>
<dbReference type="InterPro" id="IPR001279">
    <property type="entry name" value="Metallo-B-lactamas"/>
</dbReference>
<dbReference type="PANTHER" id="PTHR46018">
    <property type="entry name" value="ZINC PHOSPHODIESTERASE ELAC PROTEIN 1"/>
    <property type="match status" value="1"/>
</dbReference>
<reference evidence="6 7" key="1">
    <citation type="submission" date="2017-11" db="EMBL/GenBank/DDBJ databases">
        <title>Draft genome of actinobacteria isolated from guarana (Paullinia cupana (Mart.) Ducke.</title>
        <authorList>
            <person name="Siqueira K.A."/>
            <person name="Liotti R.G."/>
            <person name="Mendes T.A.O."/>
            <person name="Soares M.A."/>
        </authorList>
    </citation>
    <scope>NUCLEOTIDE SEQUENCE [LARGE SCALE GENOMIC DNA]</scope>
    <source>
        <strain evidence="6 7">193</strain>
    </source>
</reference>
<evidence type="ECO:0000256" key="3">
    <source>
        <dbReference type="SAM" id="MobiDB-lite"/>
    </source>
</evidence>
<dbReference type="SMART" id="SM00849">
    <property type="entry name" value="Lactamase_B"/>
    <property type="match status" value="1"/>
</dbReference>
<name>A0A3M0IAZ6_9ACTN</name>
<keyword evidence="4" id="KW-0732">Signal</keyword>
<evidence type="ECO:0000313" key="7">
    <source>
        <dbReference type="Proteomes" id="UP000270471"/>
    </source>
</evidence>
<dbReference type="GO" id="GO:0042781">
    <property type="term" value="F:3'-tRNA processing endoribonuclease activity"/>
    <property type="evidence" value="ECO:0007669"/>
    <property type="project" value="TreeGrafter"/>
</dbReference>
<evidence type="ECO:0000313" key="6">
    <source>
        <dbReference type="EMBL" id="RMB85974.1"/>
    </source>
</evidence>
<keyword evidence="1" id="KW-0255">Endonuclease</keyword>
<keyword evidence="2 6" id="KW-0378">Hydrolase</keyword>
<feature type="chain" id="PRO_5017970023" evidence="4">
    <location>
        <begin position="35"/>
        <end position="370"/>
    </location>
</feature>
<feature type="signal peptide" evidence="4">
    <location>
        <begin position="1"/>
        <end position="34"/>
    </location>
</feature>
<dbReference type="Gene3D" id="3.60.15.10">
    <property type="entry name" value="Ribonuclease Z/Hydroxyacylglutathione hydrolase-like"/>
    <property type="match status" value="1"/>
</dbReference>
<sequence>MPVRSSWTPATARRQVLATAGALGAAAALLPARAAASTRTAPRTDGLPRRGTSVVLLGTQGGPPPDANRAGISSALVVDGATYLVDVGRKAVSQYAEAGLAWAGLRAVFVTHLHADHVAELFQVFLLGGFRLPAQGDTLAGPIPVYGPGPAGGLPPAYGGGPSPTTNPSDPTPGLAGFFDHANAAFAYSTNLFMRDSGVRETRGLADVREIALPVKAGFRQTAPDMTPFVVMEDDRVRVTAVLVPHGPVFPAFAYRFDTDHGSVTFSGDTTHHRNMISLARGSDVLIHEAINVRGWAGPAAVADHLLQGHVEVQNVGTVAQSADVGRLVLSHIGDMAEQTLDPRKWRRWAQRGYDGQVLVGSDLDVVRVC</sequence>
<dbReference type="InterPro" id="IPR044094">
    <property type="entry name" value="AtsA-like_MBL-fold"/>
</dbReference>
<proteinExistence type="predicted"/>
<protein>
    <submittedName>
        <fullName evidence="6">MBL fold metallo-hydrolase</fullName>
    </submittedName>
</protein>
<evidence type="ECO:0000256" key="2">
    <source>
        <dbReference type="ARBA" id="ARBA00022801"/>
    </source>
</evidence>
<comment type="caution">
    <text evidence="6">The sequence shown here is derived from an EMBL/GenBank/DDBJ whole genome shotgun (WGS) entry which is preliminary data.</text>
</comment>
<feature type="compositionally biased region" description="Low complexity" evidence="3">
    <location>
        <begin position="163"/>
        <end position="174"/>
    </location>
</feature>
<dbReference type="OrthoDB" id="4137979at2"/>
<organism evidence="6 7">
    <name type="scientific">Streptomyces shenzhenensis</name>
    <dbReference type="NCBI Taxonomy" id="943815"/>
    <lineage>
        <taxon>Bacteria</taxon>
        <taxon>Bacillati</taxon>
        <taxon>Actinomycetota</taxon>
        <taxon>Actinomycetes</taxon>
        <taxon>Kitasatosporales</taxon>
        <taxon>Streptomycetaceae</taxon>
        <taxon>Streptomyces</taxon>
    </lineage>
</organism>
<dbReference type="Pfam" id="PF00753">
    <property type="entry name" value="Lactamase_B"/>
    <property type="match status" value="1"/>
</dbReference>
<dbReference type="AlphaFoldDB" id="A0A3M0IAZ6"/>
<accession>A0A3M0IAZ6</accession>
<evidence type="ECO:0000256" key="1">
    <source>
        <dbReference type="ARBA" id="ARBA00022759"/>
    </source>
</evidence>
<keyword evidence="1" id="KW-0540">Nuclease</keyword>
<dbReference type="InterPro" id="IPR006311">
    <property type="entry name" value="TAT_signal"/>
</dbReference>
<dbReference type="SUPFAM" id="SSF56281">
    <property type="entry name" value="Metallo-hydrolase/oxidoreductase"/>
    <property type="match status" value="1"/>
</dbReference>
<gene>
    <name evidence="6" type="ORF">CTZ28_10725</name>
</gene>
<dbReference type="Proteomes" id="UP000270471">
    <property type="component" value="Unassembled WGS sequence"/>
</dbReference>
<keyword evidence="7" id="KW-1185">Reference proteome</keyword>
<evidence type="ECO:0000256" key="4">
    <source>
        <dbReference type="SAM" id="SignalP"/>
    </source>
</evidence>
<evidence type="ECO:0000259" key="5">
    <source>
        <dbReference type="SMART" id="SM00849"/>
    </source>
</evidence>
<dbReference type="EMBL" id="PENI01000005">
    <property type="protein sequence ID" value="RMB85974.1"/>
    <property type="molecule type" value="Genomic_DNA"/>
</dbReference>
<dbReference type="InterPro" id="IPR036866">
    <property type="entry name" value="RibonucZ/Hydroxyglut_hydro"/>
</dbReference>
<dbReference type="CDD" id="cd07719">
    <property type="entry name" value="arylsulfatase_AtsA-like_MBL-fold"/>
    <property type="match status" value="1"/>
</dbReference>
<dbReference type="PANTHER" id="PTHR46018:SF2">
    <property type="entry name" value="ZINC PHOSPHODIESTERASE ELAC PROTEIN 1"/>
    <property type="match status" value="1"/>
</dbReference>
<feature type="domain" description="Metallo-beta-lactamase" evidence="5">
    <location>
        <begin position="71"/>
        <end position="310"/>
    </location>
</feature>
<feature type="region of interest" description="Disordered" evidence="3">
    <location>
        <begin position="154"/>
        <end position="174"/>
    </location>
</feature>